<sequence length="500" mass="58060">MTQFLPPNLLALFAPRDPIPFLPQLEKLPHEKHHNQPYCGIAPFIRHFEDPRDAPPPTRAETRDERLERKRREKIERRQTVVETELKLWDPHNDVNAQGDAFKTLFVARVNYDTTESKLRREFEVYGPIKRIYIVYNKRSGKPRGYAFIEYEHERDMHSAYKHADGKKIDGRRVLVDVERGRTVKGWHPRRLGGGLGGTRRGGADVNIKHSGRDDASRYDDHAPIGGERERERGPEPRGERRERSRERGGEKERAPERRRSRSRERRRRGSRDRERGERSLGSVGPVEEVVGGGRRRDRERERGAAGPDSRSRERSRDRSERKRRSRSRERKRDRERVKGGEGDDSVAPGDGPVGEAGERLPEEPSGAEEVGEVGEERGVRERDRERDRDRDRRRSHREKDRDRDRERRRGDRDKDREHKRDRGDRERVSGDRREDRHGSLLPPSAEPEDAGNGEEGEAPAQPEENSQDGILMDQESVKSGEGYVSNENGYKMEAQAEEV</sequence>
<organism evidence="1 2">
    <name type="scientific">Dallia pectoralis</name>
    <name type="common">Alaska blackfish</name>
    <dbReference type="NCBI Taxonomy" id="75939"/>
    <lineage>
        <taxon>Eukaryota</taxon>
        <taxon>Metazoa</taxon>
        <taxon>Chordata</taxon>
        <taxon>Craniata</taxon>
        <taxon>Vertebrata</taxon>
        <taxon>Euteleostomi</taxon>
        <taxon>Actinopterygii</taxon>
        <taxon>Neopterygii</taxon>
        <taxon>Teleostei</taxon>
        <taxon>Protacanthopterygii</taxon>
        <taxon>Esociformes</taxon>
        <taxon>Umbridae</taxon>
        <taxon>Dallia</taxon>
    </lineage>
</organism>
<dbReference type="EMBL" id="CM055756">
    <property type="protein sequence ID" value="KAJ7989973.1"/>
    <property type="molecule type" value="Genomic_DNA"/>
</dbReference>
<reference evidence="1" key="1">
    <citation type="submission" date="2021-05" db="EMBL/GenBank/DDBJ databases">
        <authorList>
            <person name="Pan Q."/>
            <person name="Jouanno E."/>
            <person name="Zahm M."/>
            <person name="Klopp C."/>
            <person name="Cabau C."/>
            <person name="Louis A."/>
            <person name="Berthelot C."/>
            <person name="Parey E."/>
            <person name="Roest Crollius H."/>
            <person name="Montfort J."/>
            <person name="Robinson-Rechavi M."/>
            <person name="Bouchez O."/>
            <person name="Lampietro C."/>
            <person name="Lopez Roques C."/>
            <person name="Donnadieu C."/>
            <person name="Postlethwait J."/>
            <person name="Bobe J."/>
            <person name="Dillon D."/>
            <person name="Chandos A."/>
            <person name="von Hippel F."/>
            <person name="Guiguen Y."/>
        </authorList>
    </citation>
    <scope>NUCLEOTIDE SEQUENCE</scope>
    <source>
        <strain evidence="1">YG-Jan2019</strain>
    </source>
</reference>
<proteinExistence type="predicted"/>
<gene>
    <name evidence="1" type="ORF">DPEC_G00310040</name>
</gene>
<keyword evidence="2" id="KW-1185">Reference proteome</keyword>
<dbReference type="Proteomes" id="UP001157502">
    <property type="component" value="Chromosome 29"/>
</dbReference>
<protein>
    <submittedName>
        <fullName evidence="1">Uncharacterized protein</fullName>
    </submittedName>
</protein>
<comment type="caution">
    <text evidence="1">The sequence shown here is derived from an EMBL/GenBank/DDBJ whole genome shotgun (WGS) entry which is preliminary data.</text>
</comment>
<accession>A0ACC2FF94</accession>
<evidence type="ECO:0000313" key="2">
    <source>
        <dbReference type="Proteomes" id="UP001157502"/>
    </source>
</evidence>
<evidence type="ECO:0000313" key="1">
    <source>
        <dbReference type="EMBL" id="KAJ7989973.1"/>
    </source>
</evidence>
<name>A0ACC2FF94_DALPE</name>